<dbReference type="CDD" id="cd01392">
    <property type="entry name" value="HTH_LacI"/>
    <property type="match status" value="1"/>
</dbReference>
<dbReference type="OrthoDB" id="8433438at2"/>
<dbReference type="PANTHER" id="PTHR30146">
    <property type="entry name" value="LACI-RELATED TRANSCRIPTIONAL REPRESSOR"/>
    <property type="match status" value="1"/>
</dbReference>
<dbReference type="AlphaFoldDB" id="A0A0M7A2P8"/>
<proteinExistence type="predicted"/>
<evidence type="ECO:0000313" key="6">
    <source>
        <dbReference type="Proteomes" id="UP000049983"/>
    </source>
</evidence>
<dbReference type="InterPro" id="IPR010982">
    <property type="entry name" value="Lambda_DNA-bd_dom_sf"/>
</dbReference>
<keyword evidence="1" id="KW-0805">Transcription regulation</keyword>
<dbReference type="Gene3D" id="1.10.260.40">
    <property type="entry name" value="lambda repressor-like DNA-binding domains"/>
    <property type="match status" value="1"/>
</dbReference>
<name>A0A0M7A2P8_9HYPH</name>
<dbReference type="InterPro" id="IPR028082">
    <property type="entry name" value="Peripla_BP_I"/>
</dbReference>
<accession>A0A0M7A2P8</accession>
<dbReference type="CDD" id="cd06267">
    <property type="entry name" value="PBP1_LacI_sugar_binding-like"/>
    <property type="match status" value="1"/>
</dbReference>
<evidence type="ECO:0000256" key="1">
    <source>
        <dbReference type="ARBA" id="ARBA00023015"/>
    </source>
</evidence>
<dbReference type="Gene3D" id="3.40.50.2300">
    <property type="match status" value="2"/>
</dbReference>
<keyword evidence="6" id="KW-1185">Reference proteome</keyword>
<keyword evidence="2" id="KW-0238">DNA-binding</keyword>
<dbReference type="Pfam" id="PF00356">
    <property type="entry name" value="LacI"/>
    <property type="match status" value="1"/>
</dbReference>
<evidence type="ECO:0000313" key="5">
    <source>
        <dbReference type="EMBL" id="CTQ69149.1"/>
    </source>
</evidence>
<dbReference type="SMART" id="SM00354">
    <property type="entry name" value="HTH_LACI"/>
    <property type="match status" value="1"/>
</dbReference>
<dbReference type="EMBL" id="CXWC01000005">
    <property type="protein sequence ID" value="CTQ69149.1"/>
    <property type="molecule type" value="Genomic_DNA"/>
</dbReference>
<keyword evidence="3" id="KW-0804">Transcription</keyword>
<dbReference type="InterPro" id="IPR046335">
    <property type="entry name" value="LacI/GalR-like_sensor"/>
</dbReference>
<dbReference type="SUPFAM" id="SSF53822">
    <property type="entry name" value="Periplasmic binding protein-like I"/>
    <property type="match status" value="1"/>
</dbReference>
<dbReference type="GeneID" id="97669437"/>
<evidence type="ECO:0000256" key="3">
    <source>
        <dbReference type="ARBA" id="ARBA00023163"/>
    </source>
</evidence>
<evidence type="ECO:0000256" key="2">
    <source>
        <dbReference type="ARBA" id="ARBA00023125"/>
    </source>
</evidence>
<sequence length="325" mass="34522">MVSIKQIASDMGVSTATISNALTGKGRVSQELVTRIQTRAEELGYRPSIAARALKTGQTGILGLVMPDLTNPLFPRIAQTLSIQADKRKLGILIADSRGSADEQSEALRRLLDRGVDGLIVVPQKGTTPDPMPVPVAVLNTASDPGNSVSADHSGGGALVARHILDIGHRKVVILGGDQVSEVQRDRIAGMTDALPSDIGVDVFWGDAGVEKSVAMVQTGATAIMTTSDLIALQVRTELMRTQISVPDQVSLTGFDDMSFSSIMHPALTTVAQNVDEIASRAIDIISAKISGNMPDHEGETVPMQLVVRQSTSIPNHIFSRRPPR</sequence>
<feature type="domain" description="HTH lacI-type" evidence="4">
    <location>
        <begin position="2"/>
        <end position="56"/>
    </location>
</feature>
<evidence type="ECO:0000259" key="4">
    <source>
        <dbReference type="PROSITE" id="PS50932"/>
    </source>
</evidence>
<dbReference type="Proteomes" id="UP000049983">
    <property type="component" value="Unassembled WGS sequence"/>
</dbReference>
<dbReference type="InterPro" id="IPR000843">
    <property type="entry name" value="HTH_LacI"/>
</dbReference>
<protein>
    <submittedName>
        <fullName evidence="5">Cryptic asc operon repressor</fullName>
    </submittedName>
</protein>
<organism evidence="5 6">
    <name type="scientific">Roseibium album</name>
    <dbReference type="NCBI Taxonomy" id="311410"/>
    <lineage>
        <taxon>Bacteria</taxon>
        <taxon>Pseudomonadati</taxon>
        <taxon>Pseudomonadota</taxon>
        <taxon>Alphaproteobacteria</taxon>
        <taxon>Hyphomicrobiales</taxon>
        <taxon>Stappiaceae</taxon>
        <taxon>Roseibium</taxon>
    </lineage>
</organism>
<gene>
    <name evidence="5" type="primary">ascG</name>
    <name evidence="5" type="ORF">LA5096_02040</name>
</gene>
<dbReference type="GO" id="GO:0000976">
    <property type="term" value="F:transcription cis-regulatory region binding"/>
    <property type="evidence" value="ECO:0007669"/>
    <property type="project" value="TreeGrafter"/>
</dbReference>
<dbReference type="SUPFAM" id="SSF47413">
    <property type="entry name" value="lambda repressor-like DNA-binding domains"/>
    <property type="match status" value="1"/>
</dbReference>
<dbReference type="RefSeq" id="WP_055391711.1">
    <property type="nucleotide sequence ID" value="NZ_CXWA01000017.1"/>
</dbReference>
<dbReference type="GO" id="GO:0003700">
    <property type="term" value="F:DNA-binding transcription factor activity"/>
    <property type="evidence" value="ECO:0007669"/>
    <property type="project" value="TreeGrafter"/>
</dbReference>
<dbReference type="PROSITE" id="PS50932">
    <property type="entry name" value="HTH_LACI_2"/>
    <property type="match status" value="1"/>
</dbReference>
<dbReference type="Pfam" id="PF13377">
    <property type="entry name" value="Peripla_BP_3"/>
    <property type="match status" value="1"/>
</dbReference>
<dbReference type="PANTHER" id="PTHR30146:SF109">
    <property type="entry name" value="HTH-TYPE TRANSCRIPTIONAL REGULATOR GALS"/>
    <property type="match status" value="1"/>
</dbReference>
<dbReference type="STRING" id="311410.LA5095_06078"/>
<reference evidence="6" key="1">
    <citation type="submission" date="2015-07" db="EMBL/GenBank/DDBJ databases">
        <authorList>
            <person name="Rodrigo-Torres Lidia"/>
            <person name="Arahal R.David."/>
        </authorList>
    </citation>
    <scope>NUCLEOTIDE SEQUENCE [LARGE SCALE GENOMIC DNA]</scope>
    <source>
        <strain evidence="6">CECT 5096</strain>
    </source>
</reference>